<proteinExistence type="predicted"/>
<name>A0A9N7YT40_PLEPL</name>
<organism evidence="2 3">
    <name type="scientific">Pleuronectes platessa</name>
    <name type="common">European plaice</name>
    <dbReference type="NCBI Taxonomy" id="8262"/>
    <lineage>
        <taxon>Eukaryota</taxon>
        <taxon>Metazoa</taxon>
        <taxon>Chordata</taxon>
        <taxon>Craniata</taxon>
        <taxon>Vertebrata</taxon>
        <taxon>Euteleostomi</taxon>
        <taxon>Actinopterygii</taxon>
        <taxon>Neopterygii</taxon>
        <taxon>Teleostei</taxon>
        <taxon>Neoteleostei</taxon>
        <taxon>Acanthomorphata</taxon>
        <taxon>Carangaria</taxon>
        <taxon>Pleuronectiformes</taxon>
        <taxon>Pleuronectoidei</taxon>
        <taxon>Pleuronectidae</taxon>
        <taxon>Pleuronectes</taxon>
    </lineage>
</organism>
<dbReference type="EMBL" id="CADEAL010003112">
    <property type="protein sequence ID" value="CAB1443456.1"/>
    <property type="molecule type" value="Genomic_DNA"/>
</dbReference>
<dbReference type="AlphaFoldDB" id="A0A9N7YT40"/>
<accession>A0A9N7YT40</accession>
<reference evidence="2" key="1">
    <citation type="submission" date="2020-03" db="EMBL/GenBank/DDBJ databases">
        <authorList>
            <person name="Weist P."/>
        </authorList>
    </citation>
    <scope>NUCLEOTIDE SEQUENCE</scope>
</reference>
<evidence type="ECO:0000313" key="3">
    <source>
        <dbReference type="Proteomes" id="UP001153269"/>
    </source>
</evidence>
<keyword evidence="3" id="KW-1185">Reference proteome</keyword>
<comment type="caution">
    <text evidence="2">The sequence shown here is derived from an EMBL/GenBank/DDBJ whole genome shotgun (WGS) entry which is preliminary data.</text>
</comment>
<dbReference type="Proteomes" id="UP001153269">
    <property type="component" value="Unassembled WGS sequence"/>
</dbReference>
<protein>
    <submittedName>
        <fullName evidence="2">Uncharacterized protein</fullName>
    </submittedName>
</protein>
<gene>
    <name evidence="2" type="ORF">PLEPLA_LOCUS31172</name>
</gene>
<evidence type="ECO:0000313" key="2">
    <source>
        <dbReference type="EMBL" id="CAB1443456.1"/>
    </source>
</evidence>
<evidence type="ECO:0000256" key="1">
    <source>
        <dbReference type="SAM" id="MobiDB-lite"/>
    </source>
</evidence>
<feature type="region of interest" description="Disordered" evidence="1">
    <location>
        <begin position="36"/>
        <end position="55"/>
    </location>
</feature>
<sequence length="107" mass="11904">MGPQGPHSYNYTPSLGKDPRVMATQLPFLPVSQQTLTEECPPPRTELKHTPPYTHPLIDSSDLTLSYLTTNERPGCAHSQRISNLHGNPFTLYHNTVLISLESTSFS</sequence>